<keyword evidence="1" id="KW-0472">Membrane</keyword>
<dbReference type="EMBL" id="JAEOAH010000026">
    <property type="protein sequence ID" value="MBK3496249.1"/>
    <property type="molecule type" value="Genomic_DNA"/>
</dbReference>
<keyword evidence="1" id="KW-0812">Transmembrane</keyword>
<gene>
    <name evidence="2" type="ORF">JFL43_15535</name>
</gene>
<comment type="caution">
    <text evidence="2">The sequence shown here is derived from an EMBL/GenBank/DDBJ whole genome shotgun (WGS) entry which is preliminary data.</text>
</comment>
<feature type="transmembrane region" description="Helical" evidence="1">
    <location>
        <begin position="93"/>
        <end position="110"/>
    </location>
</feature>
<protein>
    <recommendedName>
        <fullName evidence="4">EamA domain-containing protein</fullName>
    </recommendedName>
</protein>
<name>A0ABS1HA08_9BACL</name>
<dbReference type="RefSeq" id="WP_200749738.1">
    <property type="nucleotide sequence ID" value="NZ_JAEOAH010000026.1"/>
</dbReference>
<evidence type="ECO:0008006" key="4">
    <source>
        <dbReference type="Google" id="ProtNLM"/>
    </source>
</evidence>
<feature type="transmembrane region" description="Helical" evidence="1">
    <location>
        <begin position="40"/>
        <end position="60"/>
    </location>
</feature>
<dbReference type="Proteomes" id="UP000618943">
    <property type="component" value="Unassembled WGS sequence"/>
</dbReference>
<evidence type="ECO:0000256" key="1">
    <source>
        <dbReference type="SAM" id="Phobius"/>
    </source>
</evidence>
<evidence type="ECO:0000313" key="2">
    <source>
        <dbReference type="EMBL" id="MBK3496249.1"/>
    </source>
</evidence>
<accession>A0ABS1HA08</accession>
<keyword evidence="3" id="KW-1185">Reference proteome</keyword>
<organism evidence="2 3">
    <name type="scientific">Viridibacillus soli</name>
    <dbReference type="NCBI Taxonomy" id="2798301"/>
    <lineage>
        <taxon>Bacteria</taxon>
        <taxon>Bacillati</taxon>
        <taxon>Bacillota</taxon>
        <taxon>Bacilli</taxon>
        <taxon>Bacillales</taxon>
        <taxon>Caryophanaceae</taxon>
        <taxon>Viridibacillus</taxon>
    </lineage>
</organism>
<proteinExistence type="predicted"/>
<reference evidence="2 3" key="1">
    <citation type="submission" date="2020-12" db="EMBL/GenBank/DDBJ databases">
        <title>YIM B01967 draft genome.</title>
        <authorList>
            <person name="Yan X."/>
        </authorList>
    </citation>
    <scope>NUCLEOTIDE SEQUENCE [LARGE SCALE GENOMIC DNA]</scope>
    <source>
        <strain evidence="2 3">YIM B01967</strain>
    </source>
</reference>
<sequence length="112" mass="12376">MISSLLILVYSMVSIVGVVSLVIGKCKISVALNWFGKMSLTLFTLSYLFFLALGIAKLFMSLSINWLVAASCLIVGSRILNGLALYGKNNWRHYVVTGTLLFSIMILHLMDI</sequence>
<feature type="transmembrane region" description="Helical" evidence="1">
    <location>
        <begin position="6"/>
        <end position="28"/>
    </location>
</feature>
<keyword evidence="1" id="KW-1133">Transmembrane helix</keyword>
<evidence type="ECO:0000313" key="3">
    <source>
        <dbReference type="Proteomes" id="UP000618943"/>
    </source>
</evidence>
<feature type="transmembrane region" description="Helical" evidence="1">
    <location>
        <begin position="66"/>
        <end position="86"/>
    </location>
</feature>